<keyword evidence="6" id="KW-0479">Metal-binding</keyword>
<dbReference type="InterPro" id="IPR006963">
    <property type="entry name" value="Mopterin_OxRdtase_4Fe-4S_dom"/>
</dbReference>
<dbReference type="SUPFAM" id="SSF50692">
    <property type="entry name" value="ADC-like"/>
    <property type="match status" value="1"/>
</dbReference>
<evidence type="ECO:0000259" key="12">
    <source>
        <dbReference type="PROSITE" id="PS51669"/>
    </source>
</evidence>
<dbReference type="GO" id="GO:0016491">
    <property type="term" value="F:oxidoreductase activity"/>
    <property type="evidence" value="ECO:0007669"/>
    <property type="project" value="UniProtKB-KW"/>
</dbReference>
<dbReference type="Gene3D" id="3.40.228.10">
    <property type="entry name" value="Dimethylsulfoxide Reductase, domain 2"/>
    <property type="match status" value="1"/>
</dbReference>
<dbReference type="CDD" id="cd02754">
    <property type="entry name" value="MopB_Nitrate-R-NapA-like"/>
    <property type="match status" value="1"/>
</dbReference>
<evidence type="ECO:0000256" key="1">
    <source>
        <dbReference type="ARBA" id="ARBA00001942"/>
    </source>
</evidence>
<evidence type="ECO:0000313" key="14">
    <source>
        <dbReference type="Proteomes" id="UP000199614"/>
    </source>
</evidence>
<evidence type="ECO:0000256" key="5">
    <source>
        <dbReference type="ARBA" id="ARBA00022505"/>
    </source>
</evidence>
<dbReference type="InterPro" id="IPR050123">
    <property type="entry name" value="Prok_molybdopt-oxidoreductase"/>
</dbReference>
<protein>
    <submittedName>
        <fullName evidence="13">Molybdopterin oxidoreductase Fe4S4 domain-containing protein</fullName>
    </submittedName>
</protein>
<evidence type="ECO:0000313" key="13">
    <source>
        <dbReference type="EMBL" id="SFN54968.1"/>
    </source>
</evidence>
<comment type="cofactor">
    <cofactor evidence="2">
        <name>[4Fe-4S] cluster</name>
        <dbReference type="ChEBI" id="CHEBI:49883"/>
    </cofactor>
</comment>
<dbReference type="GO" id="GO:0043546">
    <property type="term" value="F:molybdopterin cofactor binding"/>
    <property type="evidence" value="ECO:0007669"/>
    <property type="project" value="InterPro"/>
</dbReference>
<dbReference type="Pfam" id="PF01568">
    <property type="entry name" value="Molydop_binding"/>
    <property type="match status" value="1"/>
</dbReference>
<proteinExistence type="inferred from homology"/>
<name>A0A1I4ZXR4_PSUAM</name>
<dbReference type="EMBL" id="FOUY01000016">
    <property type="protein sequence ID" value="SFN54968.1"/>
    <property type="molecule type" value="Genomic_DNA"/>
</dbReference>
<keyword evidence="8" id="KW-0408">Iron</keyword>
<dbReference type="RefSeq" id="WP_093344173.1">
    <property type="nucleotide sequence ID" value="NZ_FOUY01000016.1"/>
</dbReference>
<feature type="domain" description="4Fe-4S Mo/W bis-MGD-type" evidence="12">
    <location>
        <begin position="42"/>
        <end position="98"/>
    </location>
</feature>
<dbReference type="Gene3D" id="3.40.50.740">
    <property type="match status" value="1"/>
</dbReference>
<dbReference type="InterPro" id="IPR009010">
    <property type="entry name" value="Asp_de-COase-like_dom_sf"/>
</dbReference>
<dbReference type="AlphaFoldDB" id="A0A1I4ZXR4"/>
<keyword evidence="4" id="KW-0004">4Fe-4S</keyword>
<evidence type="ECO:0000256" key="9">
    <source>
        <dbReference type="ARBA" id="ARBA00023014"/>
    </source>
</evidence>
<dbReference type="OrthoDB" id="7376058at2"/>
<organism evidence="13 14">
    <name type="scientific">Pseudonocardia ammonioxydans</name>
    <dbReference type="NCBI Taxonomy" id="260086"/>
    <lineage>
        <taxon>Bacteria</taxon>
        <taxon>Bacillati</taxon>
        <taxon>Actinomycetota</taxon>
        <taxon>Actinomycetes</taxon>
        <taxon>Pseudonocardiales</taxon>
        <taxon>Pseudonocardiaceae</taxon>
        <taxon>Pseudonocardia</taxon>
    </lineage>
</organism>
<comment type="cofactor">
    <cofactor evidence="1">
        <name>Mo-bis(molybdopterin guanine dinucleotide)</name>
        <dbReference type="ChEBI" id="CHEBI:60539"/>
    </cofactor>
</comment>
<dbReference type="SMART" id="SM00926">
    <property type="entry name" value="Molybdop_Fe4S4"/>
    <property type="match status" value="1"/>
</dbReference>
<evidence type="ECO:0000256" key="6">
    <source>
        <dbReference type="ARBA" id="ARBA00022723"/>
    </source>
</evidence>
<comment type="similarity">
    <text evidence="3">Belongs to the prokaryotic molybdopterin-containing oxidoreductase family. NasA/NapA/NarB subfamily.</text>
</comment>
<gene>
    <name evidence="13" type="ORF">SAMN05216207_101673</name>
</gene>
<evidence type="ECO:0000256" key="4">
    <source>
        <dbReference type="ARBA" id="ARBA00022485"/>
    </source>
</evidence>
<dbReference type="GO" id="GO:0046872">
    <property type="term" value="F:metal ion binding"/>
    <property type="evidence" value="ECO:0007669"/>
    <property type="project" value="UniProtKB-KW"/>
</dbReference>
<evidence type="ECO:0000256" key="8">
    <source>
        <dbReference type="ARBA" id="ARBA00023004"/>
    </source>
</evidence>
<keyword evidence="7" id="KW-0560">Oxidoreductase</keyword>
<sequence>MTDQDDRIRDPWGPRTPHAAGTAWPERVDQHLRDGVRAEDVQRWVRSACVLCSNGCGLDIGVIDDEIVGVRGRADDRVNRGRLGPKGLYGWKATDRDRLTKPLLRDDDGHLVEVDHDTAMRAVVERSRSLLERRGGLSHGFYTSGQLMAEEYYTLGVIGKAGLGTPHMDGNTRLCTATAAASMKESFGADGQPGSYDDIEHCDALFLFGHNVAETQTVLWARMLDRLDGPDPPALVCVDPRRTEVARRATVHLPVRPGTNVALVNGLTRALIHRGAVDHDWVRAHTIGHDELAAVVEPYDPARVGEICGIDPADLQAAADLFADARAPLSTVLQGFYQSHQATAAAVGVNNLHLLRGMIGRPGAGVLQMNGQPTAQNNRECGADGDLPGFRNWDNEAHVDELAELWDVDPITIPHWSPPTHAMQLFRYAEQGSINFLWIAGTNPAVSMPDLGRIRKILSSEDVFVVVSDAYPTETTALADVVFPAALWGERTGTFTNADRTVHLSEQAVDPPGEARSDLDLWLDYARRMDFRTRSGRPLPWWRTPEEAFTEWVRASRGRPCDQSALTYELLRHHSGIQWPVTEEAPTGTARLYTDAVFTTDTDRCETYGHDLLTGATVTREQHRALRADGRALLKAVEHTPPPGSPDTDFPLRLITGRTVQHFHTRTKTGRVPELERSAPRAWVELSADDAGRIGVVAGDAVRVSSPRGCIEAPVRITEVRPGTVFVPFHYGEQAANELTLTAWDPVSKQPQLKLTGVRVDPVTTPAGTSTAQQEAAWD</sequence>
<dbReference type="Gene3D" id="2.40.40.20">
    <property type="match status" value="1"/>
</dbReference>
<keyword evidence="5" id="KW-0500">Molybdenum</keyword>
<keyword evidence="10" id="KW-0534">Nitrate assimilation</keyword>
<accession>A0A1I4ZXR4</accession>
<dbReference type="InterPro" id="IPR006657">
    <property type="entry name" value="MoPterin_dinucl-bd_dom"/>
</dbReference>
<dbReference type="PROSITE" id="PS51669">
    <property type="entry name" value="4FE4S_MOW_BIS_MGD"/>
    <property type="match status" value="1"/>
</dbReference>
<dbReference type="Pfam" id="PF00384">
    <property type="entry name" value="Molybdopterin"/>
    <property type="match status" value="1"/>
</dbReference>
<dbReference type="InterPro" id="IPR006656">
    <property type="entry name" value="Mopterin_OxRdtase"/>
</dbReference>
<evidence type="ECO:0000256" key="2">
    <source>
        <dbReference type="ARBA" id="ARBA00001966"/>
    </source>
</evidence>
<evidence type="ECO:0000256" key="3">
    <source>
        <dbReference type="ARBA" id="ARBA00008747"/>
    </source>
</evidence>
<dbReference type="GO" id="GO:0051539">
    <property type="term" value="F:4 iron, 4 sulfur cluster binding"/>
    <property type="evidence" value="ECO:0007669"/>
    <property type="project" value="UniProtKB-KW"/>
</dbReference>
<feature type="region of interest" description="Disordered" evidence="11">
    <location>
        <begin position="1"/>
        <end position="25"/>
    </location>
</feature>
<dbReference type="CDD" id="cd02791">
    <property type="entry name" value="MopB_CT_Nitrate-R-NapA-like"/>
    <property type="match status" value="1"/>
</dbReference>
<dbReference type="PANTHER" id="PTHR43105">
    <property type="entry name" value="RESPIRATORY NITRATE REDUCTASE"/>
    <property type="match status" value="1"/>
</dbReference>
<evidence type="ECO:0000256" key="7">
    <source>
        <dbReference type="ARBA" id="ARBA00023002"/>
    </source>
</evidence>
<evidence type="ECO:0000256" key="11">
    <source>
        <dbReference type="SAM" id="MobiDB-lite"/>
    </source>
</evidence>
<dbReference type="Proteomes" id="UP000199614">
    <property type="component" value="Unassembled WGS sequence"/>
</dbReference>
<dbReference type="PANTHER" id="PTHR43105:SF10">
    <property type="entry name" value="NADH-QUINONE OXIDOREDUCTASE SUBUNIT G"/>
    <property type="match status" value="1"/>
</dbReference>
<evidence type="ECO:0000256" key="10">
    <source>
        <dbReference type="ARBA" id="ARBA00023063"/>
    </source>
</evidence>
<feature type="compositionally biased region" description="Basic and acidic residues" evidence="11">
    <location>
        <begin position="1"/>
        <end position="12"/>
    </location>
</feature>
<dbReference type="SUPFAM" id="SSF53706">
    <property type="entry name" value="Formate dehydrogenase/DMSO reductase, domains 1-3"/>
    <property type="match status" value="1"/>
</dbReference>
<dbReference type="GO" id="GO:0042128">
    <property type="term" value="P:nitrate assimilation"/>
    <property type="evidence" value="ECO:0007669"/>
    <property type="project" value="UniProtKB-KW"/>
</dbReference>
<dbReference type="Gene3D" id="2.20.25.90">
    <property type="entry name" value="ADC-like domains"/>
    <property type="match status" value="1"/>
</dbReference>
<keyword evidence="14" id="KW-1185">Reference proteome</keyword>
<dbReference type="STRING" id="260086.SAMN05216207_101673"/>
<dbReference type="InterPro" id="IPR041957">
    <property type="entry name" value="CT_Nitrate-R-NapA-like"/>
</dbReference>
<keyword evidence="9" id="KW-0411">Iron-sulfur</keyword>
<reference evidence="13 14" key="1">
    <citation type="submission" date="2016-10" db="EMBL/GenBank/DDBJ databases">
        <authorList>
            <person name="de Groot N.N."/>
        </authorList>
    </citation>
    <scope>NUCLEOTIDE SEQUENCE [LARGE SCALE GENOMIC DNA]</scope>
    <source>
        <strain evidence="13 14">CGMCC 4.1877</strain>
    </source>
</reference>
<dbReference type="Pfam" id="PF04879">
    <property type="entry name" value="Molybdop_Fe4S4"/>
    <property type="match status" value="1"/>
</dbReference>